<dbReference type="STRING" id="103827.A0A0N5CTI6"/>
<gene>
    <name evidence="2" type="ORF">TCLT_LOCUS3537</name>
</gene>
<sequence length="263" mass="30201">MTSSIQETSITKNDSYGVKSSNHNDDAIMPVKLHSAYRYTHASELRIAVNGFTLDMSKAIDKVYKFELKMYGIKGDGKEKELSRGPRNDVALSIRHQALWSIYHQMLKSHEYLFGKNLIKYFYDCGINFYSVDELWNREEGEKELKINIELLCPTSRDFLGKQTVRLVARLLPCGEVFMHNKTVTETDHNRSLLQFLEIATSQMMFDKGTHLCFRNKAYEYSSDQNAEIYSGKVVVSGMEKNIRLVGNSWDEATPIVQIDGNI</sequence>
<dbReference type="WBParaSite" id="TCLT_0000354601-mRNA-1">
    <property type="protein sequence ID" value="TCLT_0000354601-mRNA-1"/>
    <property type="gene ID" value="TCLT_0000354601"/>
</dbReference>
<dbReference type="EMBL" id="UYYF01001717">
    <property type="protein sequence ID" value="VDN00082.1"/>
    <property type="molecule type" value="Genomic_DNA"/>
</dbReference>
<organism evidence="4">
    <name type="scientific">Thelazia callipaeda</name>
    <name type="common">Oriental eyeworm</name>
    <name type="synonym">Parasitic nematode</name>
    <dbReference type="NCBI Taxonomy" id="103827"/>
    <lineage>
        <taxon>Eukaryota</taxon>
        <taxon>Metazoa</taxon>
        <taxon>Ecdysozoa</taxon>
        <taxon>Nematoda</taxon>
        <taxon>Chromadorea</taxon>
        <taxon>Rhabditida</taxon>
        <taxon>Spirurina</taxon>
        <taxon>Spiruromorpha</taxon>
        <taxon>Thelazioidea</taxon>
        <taxon>Thelaziidae</taxon>
        <taxon>Thelazia</taxon>
    </lineage>
</organism>
<feature type="domain" description="Argonaute protein hrde-1/Nuclear RNAi defective-3 protein-like N-terminal" evidence="1">
    <location>
        <begin position="41"/>
        <end position="147"/>
    </location>
</feature>
<dbReference type="OrthoDB" id="5876491at2759"/>
<dbReference type="AlphaFoldDB" id="A0A0N5CTI6"/>
<reference evidence="2 3" key="2">
    <citation type="submission" date="2018-11" db="EMBL/GenBank/DDBJ databases">
        <authorList>
            <consortium name="Pathogen Informatics"/>
        </authorList>
    </citation>
    <scope>NUCLEOTIDE SEQUENCE [LARGE SCALE GENOMIC DNA]</scope>
</reference>
<dbReference type="Pfam" id="PF25128">
    <property type="entry name" value="HRDE1_NRDE3_N"/>
    <property type="match status" value="1"/>
</dbReference>
<reference evidence="4" key="1">
    <citation type="submission" date="2017-02" db="UniProtKB">
        <authorList>
            <consortium name="WormBaseParasite"/>
        </authorList>
    </citation>
    <scope>IDENTIFICATION</scope>
</reference>
<evidence type="ECO:0000313" key="4">
    <source>
        <dbReference type="WBParaSite" id="TCLT_0000354601-mRNA-1"/>
    </source>
</evidence>
<evidence type="ECO:0000259" key="1">
    <source>
        <dbReference type="Pfam" id="PF25128"/>
    </source>
</evidence>
<keyword evidence="3" id="KW-1185">Reference proteome</keyword>
<evidence type="ECO:0000313" key="2">
    <source>
        <dbReference type="EMBL" id="VDN00082.1"/>
    </source>
</evidence>
<proteinExistence type="predicted"/>
<accession>A0A0N5CTI6</accession>
<dbReference type="InterPro" id="IPR056992">
    <property type="entry name" value="HRDE1/NRDE-3-like_N"/>
</dbReference>
<dbReference type="Proteomes" id="UP000276776">
    <property type="component" value="Unassembled WGS sequence"/>
</dbReference>
<evidence type="ECO:0000313" key="3">
    <source>
        <dbReference type="Proteomes" id="UP000276776"/>
    </source>
</evidence>
<name>A0A0N5CTI6_THECL</name>
<protein>
    <submittedName>
        <fullName evidence="4">BTB_2 domain-containing protein</fullName>
    </submittedName>
</protein>
<dbReference type="OMA" id="DSKWHIL"/>